<organism evidence="3 4">
    <name type="scientific">Lactiplantibacillus songbeiensis</name>
    <dbReference type="NCBI Taxonomy" id="2559920"/>
    <lineage>
        <taxon>Bacteria</taxon>
        <taxon>Bacillati</taxon>
        <taxon>Bacillota</taxon>
        <taxon>Bacilli</taxon>
        <taxon>Lactobacillales</taxon>
        <taxon>Lactobacillaceae</taxon>
        <taxon>Lactiplantibacillus</taxon>
    </lineage>
</organism>
<feature type="region of interest" description="Disordered" evidence="1">
    <location>
        <begin position="29"/>
        <end position="51"/>
    </location>
</feature>
<reference evidence="4" key="1">
    <citation type="journal article" date="2019" name="Int. J. Syst. Evol. Microbiol.">
        <title>The Global Catalogue of Microorganisms (GCM) 10K type strain sequencing project: providing services to taxonomists for standard genome sequencing and annotation.</title>
        <authorList>
            <consortium name="The Broad Institute Genomics Platform"/>
            <consortium name="The Broad Institute Genome Sequencing Center for Infectious Disease"/>
            <person name="Wu L."/>
            <person name="Ma J."/>
        </authorList>
    </citation>
    <scope>NUCLEOTIDE SEQUENCE [LARGE SCALE GENOMIC DNA]</scope>
    <source>
        <strain evidence="4">CCM 8931</strain>
    </source>
</reference>
<dbReference type="RefSeq" id="WP_137635471.1">
    <property type="nucleotide sequence ID" value="NZ_BJDL01000022.1"/>
</dbReference>
<dbReference type="PIRSF" id="PIRSF012509">
    <property type="entry name" value="CamS"/>
    <property type="match status" value="1"/>
</dbReference>
<keyword evidence="2" id="KW-0732">Signal</keyword>
<evidence type="ECO:0000256" key="1">
    <source>
        <dbReference type="SAM" id="MobiDB-lite"/>
    </source>
</evidence>
<dbReference type="Gene3D" id="3.10.570.10">
    <property type="entry name" value="sex pheromone staph- cam373 precursor domain"/>
    <property type="match status" value="1"/>
</dbReference>
<feature type="signal peptide" evidence="2">
    <location>
        <begin position="1"/>
        <end position="20"/>
    </location>
</feature>
<sequence>MTIKRIRTMGLVAITAIVLAACGNLKSSSFGSNSTSQTTTTGSKTTTTTGTTDSEFYQGVIKKGRYRTSKSRGVNVSQNDNVMNLKSFENGLLDVSKKVFPTNKYVYQEGQYLSTSTVENWLGRKTKDNEDGLNPKSNGKTGADTRNPIYLQQLEEQDYMVQSGSKLSLGGVTVGLGMNSVDYYTKVEYGATYETDITTTELTAQGKKMANTVLQRLRQKSALKNVPIVLALYKQSSNDSLVGGNMIAYAVSKNGATSISNWKSLNWQNYVFPATTESKNSGANSNDESDFSSFKSHVQNFFPNLSGVTANAHYKDKSLSKLSVNITTKFYSETEIISFTQYLATAAKRYLPSGVPVEITVKSANGDIQSFLARTAKGSSYYTHVFSDQGDN</sequence>
<evidence type="ECO:0000313" key="3">
    <source>
        <dbReference type="EMBL" id="MFD1421748.1"/>
    </source>
</evidence>
<evidence type="ECO:0000256" key="2">
    <source>
        <dbReference type="SAM" id="SignalP"/>
    </source>
</evidence>
<evidence type="ECO:0000313" key="4">
    <source>
        <dbReference type="Proteomes" id="UP001597188"/>
    </source>
</evidence>
<name>A0ABW4C3Z2_9LACO</name>
<gene>
    <name evidence="3" type="ORF">ACFQ5L_12440</name>
</gene>
<keyword evidence="4" id="KW-1185">Reference proteome</keyword>
<dbReference type="Pfam" id="PF07537">
    <property type="entry name" value="CamS"/>
    <property type="match status" value="1"/>
</dbReference>
<proteinExistence type="predicted"/>
<dbReference type="CDD" id="cd13440">
    <property type="entry name" value="CamS_repeat_2"/>
    <property type="match status" value="1"/>
</dbReference>
<dbReference type="Proteomes" id="UP001597188">
    <property type="component" value="Unassembled WGS sequence"/>
</dbReference>
<dbReference type="PROSITE" id="PS51257">
    <property type="entry name" value="PROKAR_LIPOPROTEIN"/>
    <property type="match status" value="1"/>
</dbReference>
<comment type="caution">
    <text evidence="3">The sequence shown here is derived from an EMBL/GenBank/DDBJ whole genome shotgun (WGS) entry which is preliminary data.</text>
</comment>
<dbReference type="CDD" id="cd13441">
    <property type="entry name" value="CamS_repeat_1"/>
    <property type="match status" value="1"/>
</dbReference>
<accession>A0ABW4C3Z2</accession>
<dbReference type="InterPro" id="IPR011426">
    <property type="entry name" value="CamS"/>
</dbReference>
<dbReference type="EMBL" id="JBHTOJ010000045">
    <property type="protein sequence ID" value="MFD1421748.1"/>
    <property type="molecule type" value="Genomic_DNA"/>
</dbReference>
<feature type="chain" id="PRO_5046086948" evidence="2">
    <location>
        <begin position="21"/>
        <end position="392"/>
    </location>
</feature>
<protein>
    <submittedName>
        <fullName evidence="3">CamS family sex pheromone protein</fullName>
    </submittedName>
</protein>
<feature type="region of interest" description="Disordered" evidence="1">
    <location>
        <begin position="124"/>
        <end position="145"/>
    </location>
</feature>